<evidence type="ECO:0000313" key="1">
    <source>
        <dbReference type="EMBL" id="KAF0675172.1"/>
    </source>
</evidence>
<keyword evidence="2" id="KW-1185">Reference proteome</keyword>
<protein>
    <submittedName>
        <fullName evidence="1">Uncharacterized protein</fullName>
    </submittedName>
</protein>
<organism evidence="1 2">
    <name type="scientific">Profundibacterium mesophilum KAUST100406-0324</name>
    <dbReference type="NCBI Taxonomy" id="1037889"/>
    <lineage>
        <taxon>Bacteria</taxon>
        <taxon>Pseudomonadati</taxon>
        <taxon>Pseudomonadota</taxon>
        <taxon>Alphaproteobacteria</taxon>
        <taxon>Rhodobacterales</taxon>
        <taxon>Roseobacteraceae</taxon>
        <taxon>Profundibacterium</taxon>
    </lineage>
</organism>
<sequence length="37" mass="4157">EALQEALPPLVELCQAVRRAIDFAEAIKMSIRMIDSK</sequence>
<evidence type="ECO:0000313" key="2">
    <source>
        <dbReference type="Proteomes" id="UP000698242"/>
    </source>
</evidence>
<proteinExistence type="predicted"/>
<name>A0A921NP83_9RHOB</name>
<reference evidence="1" key="1">
    <citation type="submission" date="2013-03" db="EMBL/GenBank/DDBJ databases">
        <title>Genome Sequence of the Profundibacterium mesophilum strain KAUST100406-0324T from Red Sea, a novel genus in the family Rhodobacteraceae.</title>
        <authorList>
            <person name="Essack M."/>
            <person name="Alam I."/>
            <person name="Lafi F."/>
            <person name="Alawi W."/>
            <person name="Kamanu F."/>
            <person name="Al-Suwailem A."/>
            <person name="Lee O.O."/>
            <person name="Xu Y."/>
            <person name="Bajic V."/>
            <person name="Qian P.-Y."/>
            <person name="Archer J."/>
        </authorList>
    </citation>
    <scope>NUCLEOTIDE SEQUENCE</scope>
    <source>
        <strain evidence="1">KAUST100406-0324</strain>
    </source>
</reference>
<comment type="caution">
    <text evidence="1">The sequence shown here is derived from an EMBL/GenBank/DDBJ whole genome shotgun (WGS) entry which is preliminary data.</text>
</comment>
<accession>A0A921NP83</accession>
<dbReference type="AlphaFoldDB" id="A0A921NP83"/>
<gene>
    <name evidence="1" type="ORF">PMES_02434</name>
</gene>
<feature type="non-terminal residue" evidence="1">
    <location>
        <position position="1"/>
    </location>
</feature>
<dbReference type="EMBL" id="APKE01000028">
    <property type="protein sequence ID" value="KAF0675172.1"/>
    <property type="molecule type" value="Genomic_DNA"/>
</dbReference>
<dbReference type="Proteomes" id="UP000698242">
    <property type="component" value="Unassembled WGS sequence"/>
</dbReference>